<dbReference type="GO" id="GO:0019354">
    <property type="term" value="P:siroheme biosynthetic process"/>
    <property type="evidence" value="ECO:0007669"/>
    <property type="project" value="InterPro"/>
</dbReference>
<keyword evidence="2 7" id="KW-0489">Methyltransferase</keyword>
<dbReference type="CDD" id="cd11642">
    <property type="entry name" value="SUMT"/>
    <property type="match status" value="1"/>
</dbReference>
<evidence type="ECO:0000256" key="4">
    <source>
        <dbReference type="ARBA" id="ARBA00022691"/>
    </source>
</evidence>
<keyword evidence="5" id="KW-0627">Porphyrin biosynthesis</keyword>
<dbReference type="PANTHER" id="PTHR45790:SF3">
    <property type="entry name" value="S-ADENOSYL-L-METHIONINE-DEPENDENT UROPORPHYRINOGEN III METHYLTRANSFERASE, CHLOROPLASTIC"/>
    <property type="match status" value="1"/>
</dbReference>
<dbReference type="RefSeq" id="WP_193719208.1">
    <property type="nucleotide sequence ID" value="NZ_JACSPN010000005.1"/>
</dbReference>
<feature type="domain" description="Tetrapyrrole methylase" evidence="6">
    <location>
        <begin position="20"/>
        <end position="228"/>
    </location>
</feature>
<proteinExistence type="predicted"/>
<name>A0A9D5YZ73_9CELL</name>
<dbReference type="NCBIfam" id="NF004790">
    <property type="entry name" value="PRK06136.1"/>
    <property type="match status" value="1"/>
</dbReference>
<dbReference type="InterPro" id="IPR035996">
    <property type="entry name" value="4pyrrol_Methylase_sf"/>
</dbReference>
<keyword evidence="4" id="KW-0949">S-adenosyl-L-methionine</keyword>
<evidence type="ECO:0000256" key="3">
    <source>
        <dbReference type="ARBA" id="ARBA00022679"/>
    </source>
</evidence>
<organism evidence="7 8">
    <name type="scientific">Oerskovia douganii</name>
    <dbReference type="NCBI Taxonomy" id="2762210"/>
    <lineage>
        <taxon>Bacteria</taxon>
        <taxon>Bacillati</taxon>
        <taxon>Actinomycetota</taxon>
        <taxon>Actinomycetes</taxon>
        <taxon>Micrococcales</taxon>
        <taxon>Cellulomonadaceae</taxon>
        <taxon>Oerskovia</taxon>
    </lineage>
</organism>
<evidence type="ECO:0000313" key="8">
    <source>
        <dbReference type="Proteomes" id="UP000822993"/>
    </source>
</evidence>
<dbReference type="GO" id="GO:0004851">
    <property type="term" value="F:uroporphyrin-III C-methyltransferase activity"/>
    <property type="evidence" value="ECO:0007669"/>
    <property type="project" value="UniProtKB-EC"/>
</dbReference>
<keyword evidence="3 7" id="KW-0808">Transferase</keyword>
<evidence type="ECO:0000259" key="6">
    <source>
        <dbReference type="Pfam" id="PF00590"/>
    </source>
</evidence>
<evidence type="ECO:0000256" key="2">
    <source>
        <dbReference type="ARBA" id="ARBA00022603"/>
    </source>
</evidence>
<dbReference type="InterPro" id="IPR014776">
    <property type="entry name" value="4pyrrole_Mease_sub2"/>
</dbReference>
<dbReference type="FunFam" id="3.40.1010.10:FF:000001">
    <property type="entry name" value="Siroheme synthase"/>
    <property type="match status" value="1"/>
</dbReference>
<dbReference type="InterPro" id="IPR006366">
    <property type="entry name" value="CobA/CysG_C"/>
</dbReference>
<dbReference type="Proteomes" id="UP000822993">
    <property type="component" value="Unassembled WGS sequence"/>
</dbReference>
<dbReference type="NCBIfam" id="TIGR01469">
    <property type="entry name" value="cobA_cysG_Cterm"/>
    <property type="match status" value="1"/>
</dbReference>
<dbReference type="Gene3D" id="3.30.950.10">
    <property type="entry name" value="Methyltransferase, Cobalt-precorrin-4 Transmethylase, Domain 2"/>
    <property type="match status" value="1"/>
</dbReference>
<keyword evidence="8" id="KW-1185">Reference proteome</keyword>
<dbReference type="EMBL" id="JACSPN010000005">
    <property type="protein sequence ID" value="MBE7699759.1"/>
    <property type="molecule type" value="Genomic_DNA"/>
</dbReference>
<dbReference type="GO" id="GO:0032259">
    <property type="term" value="P:methylation"/>
    <property type="evidence" value="ECO:0007669"/>
    <property type="project" value="UniProtKB-KW"/>
</dbReference>
<dbReference type="Gene3D" id="3.40.1010.10">
    <property type="entry name" value="Cobalt-precorrin-4 Transmethylase, Domain 1"/>
    <property type="match status" value="1"/>
</dbReference>
<dbReference type="InterPro" id="IPR000878">
    <property type="entry name" value="4pyrrol_Mease"/>
</dbReference>
<evidence type="ECO:0000256" key="5">
    <source>
        <dbReference type="ARBA" id="ARBA00023244"/>
    </source>
</evidence>
<dbReference type="InterPro" id="IPR050161">
    <property type="entry name" value="Siro_Cobalamin_biosynth"/>
</dbReference>
<comment type="caution">
    <text evidence="7">The sequence shown here is derived from an EMBL/GenBank/DDBJ whole genome shotgun (WGS) entry which is preliminary data.</text>
</comment>
<evidence type="ECO:0000313" key="7">
    <source>
        <dbReference type="EMBL" id="MBE7699759.1"/>
    </source>
</evidence>
<gene>
    <name evidence="7" type="primary">cobA</name>
    <name evidence="7" type="ORF">H9623_05470</name>
</gene>
<dbReference type="AlphaFoldDB" id="A0A9D5YZ73"/>
<evidence type="ECO:0000256" key="1">
    <source>
        <dbReference type="ARBA" id="ARBA00012162"/>
    </source>
</evidence>
<dbReference type="Pfam" id="PF00590">
    <property type="entry name" value="TP_methylase"/>
    <property type="match status" value="1"/>
</dbReference>
<dbReference type="PANTHER" id="PTHR45790">
    <property type="entry name" value="SIROHEME SYNTHASE-RELATED"/>
    <property type="match status" value="1"/>
</dbReference>
<dbReference type="InterPro" id="IPR014777">
    <property type="entry name" value="4pyrrole_Mease_sub1"/>
</dbReference>
<reference evidence="7 8" key="1">
    <citation type="submission" date="2020-08" db="EMBL/GenBank/DDBJ databases">
        <title>A Genomic Blueprint of the Chicken Gut Microbiome.</title>
        <authorList>
            <person name="Gilroy R."/>
            <person name="Ravi A."/>
            <person name="Getino M."/>
            <person name="Pursley I."/>
            <person name="Horton D.L."/>
            <person name="Alikhan N.-F."/>
            <person name="Baker D."/>
            <person name="Gharbi K."/>
            <person name="Hall N."/>
            <person name="Watson M."/>
            <person name="Adriaenssens E.M."/>
            <person name="Foster-Nyarko E."/>
            <person name="Jarju S."/>
            <person name="Secka A."/>
            <person name="Antonio M."/>
            <person name="Oren A."/>
            <person name="Chaudhuri R."/>
            <person name="La Ragione R.M."/>
            <person name="Hildebrand F."/>
            <person name="Pallen M.J."/>
        </authorList>
    </citation>
    <scope>NUCLEOTIDE SEQUENCE [LARGE SCALE GENOMIC DNA]</scope>
    <source>
        <strain evidence="7 8">Sa1BUA8</strain>
    </source>
</reference>
<dbReference type="EC" id="2.1.1.107" evidence="1"/>
<accession>A0A9D5YZ73</accession>
<protein>
    <recommendedName>
        <fullName evidence="1">uroporphyrinogen-III C-methyltransferase</fullName>
        <ecNumber evidence="1">2.1.1.107</ecNumber>
    </recommendedName>
</protein>
<sequence length="273" mass="27400">MTPPGTTGTTGAGAVPGGSVVLVGGGPGAADLLTLRAWRALASADVVVTDRLGPVDVLADLPPDVEVVDVGKRPGHHPVPQHEIDAILVEHALRGRRVVRLKGGDPFVYGRGGEEVLACRAAGVPVEVVPGVSSALSVPALAGIPLTHRGTVGAFLVVNGHDPLDAVALAAVRDRTATLVILMGVSMLNEITDQAVTAGADVATPVAVVESGSTRHQRVTRATLGTLARRAADVGVRAPAVVVVGDVAAEGLLTPAGATRPAARPAPAPEPAR</sequence>
<dbReference type="SUPFAM" id="SSF53790">
    <property type="entry name" value="Tetrapyrrole methylase"/>
    <property type="match status" value="1"/>
</dbReference>